<feature type="transmembrane region" description="Helical" evidence="1">
    <location>
        <begin position="339"/>
        <end position="361"/>
    </location>
</feature>
<keyword evidence="1" id="KW-0472">Membrane</keyword>
<dbReference type="OrthoDB" id="9975959at2759"/>
<evidence type="ECO:0000313" key="4">
    <source>
        <dbReference type="EMBL" id="ESS36091.1"/>
    </source>
</evidence>
<protein>
    <submittedName>
        <fullName evidence="3">Integral membrane protein GPR180</fullName>
    </submittedName>
    <submittedName>
        <fullName evidence="4">Rhodopsin-like GPCR transmembrane domain protein</fullName>
    </submittedName>
</protein>
<dbReference type="EMBL" id="AAYL02000016">
    <property type="protein sequence ID" value="ESS36091.1"/>
    <property type="molecule type" value="Genomic_DNA"/>
</dbReference>
<feature type="transmembrane region" description="Helical" evidence="1">
    <location>
        <begin position="417"/>
        <end position="436"/>
    </location>
</feature>
<dbReference type="Pfam" id="PF10192">
    <property type="entry name" value="GPR180-TMEM145_TM"/>
    <property type="match status" value="1"/>
</dbReference>
<evidence type="ECO:0000256" key="1">
    <source>
        <dbReference type="SAM" id="Phobius"/>
    </source>
</evidence>
<dbReference type="eggNOG" id="ENOG502SGWE">
    <property type="taxonomic scope" value="Eukaryota"/>
</dbReference>
<dbReference type="InterPro" id="IPR019336">
    <property type="entry name" value="GPR180/TMEM145_TM"/>
</dbReference>
<keyword evidence="5" id="KW-1185">Reference proteome</keyword>
<dbReference type="VEuPathDB" id="ToxoDB:TGVEG_233760"/>
<feature type="transmembrane region" description="Helical" evidence="1">
    <location>
        <begin position="269"/>
        <end position="293"/>
    </location>
</feature>
<dbReference type="GO" id="GO:0019236">
    <property type="term" value="P:response to pheromone"/>
    <property type="evidence" value="ECO:0007669"/>
    <property type="project" value="InterPro"/>
</dbReference>
<dbReference type="AlphaFoldDB" id="A0A0F7V1C1"/>
<keyword evidence="1 4" id="KW-0812">Transmembrane</keyword>
<dbReference type="PANTHER" id="PTHR23252">
    <property type="entry name" value="INTIMAL THICKNESS RECEPTOR-RELATED"/>
    <property type="match status" value="1"/>
</dbReference>
<proteinExistence type="predicted"/>
<reference evidence="3" key="4">
    <citation type="journal article" date="2015" name="PLoS ONE">
        <title>Comprehensive Evaluation of Toxoplasma gondii VEG and Neospora caninum LIV Genomes with Tachyzoite Stage Transcriptome and Proteome Defines Novel Transcript Features.</title>
        <authorList>
            <person name="Ramaprasad A."/>
            <person name="Mourier T."/>
            <person name="Naeem R."/>
            <person name="Malas T.B."/>
            <person name="Moussa E."/>
            <person name="Panigrahi A."/>
            <person name="Vermont S.J."/>
            <person name="Otto T.D."/>
            <person name="Wastling J."/>
            <person name="Pain A."/>
        </authorList>
    </citation>
    <scope>NUCLEOTIDE SEQUENCE</scope>
    <source>
        <strain evidence="3">VEG</strain>
    </source>
</reference>
<dbReference type="PANTHER" id="PTHR23252:SF29">
    <property type="entry name" value="INTEGRAL MEMBRANE PROTEIN GPR180"/>
    <property type="match status" value="1"/>
</dbReference>
<feature type="transmembrane region" description="Helical" evidence="1">
    <location>
        <begin position="233"/>
        <end position="257"/>
    </location>
</feature>
<dbReference type="OMA" id="AYKIEFR"/>
<feature type="transmembrane region" description="Helical" evidence="1">
    <location>
        <begin position="305"/>
        <end position="327"/>
    </location>
</feature>
<feature type="domain" description="GPR180/TMEM145 transmembrane" evidence="2">
    <location>
        <begin position="275"/>
        <end position="432"/>
    </location>
</feature>
<organism evidence="3">
    <name type="scientific">Toxoplasma gondii (strain ATCC 50861 / VEG)</name>
    <dbReference type="NCBI Taxonomy" id="432359"/>
    <lineage>
        <taxon>Eukaryota</taxon>
        <taxon>Sar</taxon>
        <taxon>Alveolata</taxon>
        <taxon>Apicomplexa</taxon>
        <taxon>Conoidasida</taxon>
        <taxon>Coccidia</taxon>
        <taxon>Eucoccidiorida</taxon>
        <taxon>Eimeriorina</taxon>
        <taxon>Sarcocystidae</taxon>
        <taxon>Toxoplasma</taxon>
    </lineage>
</organism>
<dbReference type="Proteomes" id="UP000002226">
    <property type="component" value="Unassembled WGS sequence"/>
</dbReference>
<dbReference type="PaxDb" id="5811-TGME49_033760"/>
<reference evidence="4" key="1">
    <citation type="submission" date="2007-03" db="EMBL/GenBank/DDBJ databases">
        <authorList>
            <person name="Paulsen I."/>
        </authorList>
    </citation>
    <scope>NUCLEOTIDE SEQUENCE</scope>
    <source>
        <strain evidence="4">VEG</strain>
    </source>
</reference>
<keyword evidence="1" id="KW-1133">Transmembrane helix</keyword>
<accession>A0A0F7V1C1</accession>
<reference evidence="4" key="3">
    <citation type="submission" date="2013-08" db="EMBL/GenBank/DDBJ databases">
        <authorList>
            <person name="Sibley D."/>
            <person name="Venepally P."/>
            <person name="Karamycheva S."/>
            <person name="Hadjithomas M."/>
            <person name="Khan A."/>
            <person name="Brunk B."/>
            <person name="Roos D."/>
            <person name="Caler E."/>
            <person name="Lorenzi H."/>
        </authorList>
    </citation>
    <scope>NUCLEOTIDE SEQUENCE</scope>
    <source>
        <strain evidence="4">VEG</strain>
    </source>
</reference>
<evidence type="ECO:0000313" key="3">
    <source>
        <dbReference type="EMBL" id="CEL75024.1"/>
    </source>
</evidence>
<gene>
    <name evidence="3" type="ORF">BN1205_021760</name>
    <name evidence="4" type="ORF">TGVEG_233760</name>
</gene>
<dbReference type="GO" id="GO:0007186">
    <property type="term" value="P:G protein-coupled receptor signaling pathway"/>
    <property type="evidence" value="ECO:0007669"/>
    <property type="project" value="InterPro"/>
</dbReference>
<feature type="transmembrane region" description="Helical" evidence="1">
    <location>
        <begin position="373"/>
        <end position="397"/>
    </location>
</feature>
<evidence type="ECO:0000259" key="2">
    <source>
        <dbReference type="Pfam" id="PF10192"/>
    </source>
</evidence>
<reference evidence="5" key="2">
    <citation type="submission" date="2008-03" db="EMBL/GenBank/DDBJ databases">
        <title>Annotation of Toxoplasma gondii VEG.</title>
        <authorList>
            <person name="Lorenzi H."/>
            <person name="Inman J."/>
            <person name="Amedeo P."/>
            <person name="Brunk B."/>
            <person name="Roos D."/>
            <person name="Caler E."/>
        </authorList>
    </citation>
    <scope>NUCLEOTIDE SEQUENCE [LARGE SCALE GENOMIC DNA]</scope>
    <source>
        <strain evidence="5">ATCC 50861 / VEG</strain>
    </source>
</reference>
<feature type="transmembrane region" description="Helical" evidence="1">
    <location>
        <begin position="40"/>
        <end position="58"/>
    </location>
</feature>
<dbReference type="InterPro" id="IPR047831">
    <property type="entry name" value="GPR180/TMEM145"/>
</dbReference>
<name>A0A0F7V1C1_TOXGV</name>
<evidence type="ECO:0000313" key="5">
    <source>
        <dbReference type="Proteomes" id="UP000002226"/>
    </source>
</evidence>
<dbReference type="EMBL" id="LN714498">
    <property type="protein sequence ID" value="CEL75024.1"/>
    <property type="molecule type" value="Genomic_DNA"/>
</dbReference>
<sequence length="489" mass="52452">MPSQIKMGEENLRVLADAQGGVLPRTLKFRPPFSSLVSPASLHFFVVFSLFLVVNLCLPGHRSGENSESPSYALHAEAKKVLGLARGGTYEPVADFCFSIPEGQKGRIMAQTMVSATGHELVILNKTESEVLAGLRRDIESGAGETPVCHKLINSARVREPLVGGVPMEFRDSTPSLYAMDLAVDSNVNEQHITVWITRCRNNAPVDAMYHLQFTNPGGFWERHFSCEDRGLLPLYLMALVVCALSSLASLSSWRALERSSSSPVPSLSAGSLCAVILFSLSVLLNTIHLLVYASDGGGIGVLKFLSQFFDACMRCLLFVLIASVATRSSSGGPAIAEQYHALAVMAAAIYVLCQLVYNVAESQAYTHLSAYFCLRTVWGVPFMLGNAIAAGFVLLVCVNNALFAGDAANRRFQTNFATGCLVYFIVPLVLVLGTNGSSLTDSATMLLLEFVAAHILQRLLCRPPGGAVGSGAKGLPASLQEAHPYTGI</sequence>